<geneLocation type="plasmid" evidence="1">
    <name>unnamed1</name>
</geneLocation>
<dbReference type="SUPFAM" id="SSF47598">
    <property type="entry name" value="Ribbon-helix-helix"/>
    <property type="match status" value="1"/>
</dbReference>
<dbReference type="KEGG" id="taw:EI545_20665"/>
<evidence type="ECO:0000313" key="2">
    <source>
        <dbReference type="Proteomes" id="UP000282002"/>
    </source>
</evidence>
<dbReference type="InterPro" id="IPR010985">
    <property type="entry name" value="Ribbon_hlx_hlx"/>
</dbReference>
<protein>
    <submittedName>
        <fullName evidence="1">Plasmid mobilization relaxosome protein MobC</fullName>
    </submittedName>
</protein>
<name>A0A3S8UCL6_9RHOB</name>
<dbReference type="EMBL" id="CP034329">
    <property type="protein sequence ID" value="AZL61364.1"/>
    <property type="molecule type" value="Genomic_DNA"/>
</dbReference>
<dbReference type="Proteomes" id="UP000282002">
    <property type="component" value="Plasmid unnamed1"/>
</dbReference>
<dbReference type="AlphaFoldDB" id="A0A3S8UCL6"/>
<gene>
    <name evidence="1" type="primary">mobC</name>
    <name evidence="1" type="ORF">EI545_20665</name>
</gene>
<reference evidence="1 2" key="1">
    <citation type="submission" date="2018-12" db="EMBL/GenBank/DDBJ databases">
        <title>Complete genome sequencing of Tabrizicola sp. K13M18.</title>
        <authorList>
            <person name="Bae J.-W."/>
        </authorList>
    </citation>
    <scope>NUCLEOTIDE SEQUENCE [LARGE SCALE GENOMIC DNA]</scope>
    <source>
        <strain evidence="1 2">K13M18</strain>
        <plasmid evidence="1 2">unnamed1</plasmid>
    </source>
</reference>
<organism evidence="1 2">
    <name type="scientific">Tabrizicola piscis</name>
    <dbReference type="NCBI Taxonomy" id="2494374"/>
    <lineage>
        <taxon>Bacteria</taxon>
        <taxon>Pseudomonadati</taxon>
        <taxon>Pseudomonadota</taxon>
        <taxon>Alphaproteobacteria</taxon>
        <taxon>Rhodobacterales</taxon>
        <taxon>Paracoccaceae</taxon>
        <taxon>Tabrizicola</taxon>
    </lineage>
</organism>
<dbReference type="OrthoDB" id="7723136at2"/>
<accession>A0A3S8UCL6</accession>
<evidence type="ECO:0000313" key="1">
    <source>
        <dbReference type="EMBL" id="AZL61364.1"/>
    </source>
</evidence>
<dbReference type="Pfam" id="PF21983">
    <property type="entry name" value="NikA-like"/>
    <property type="match status" value="1"/>
</dbReference>
<keyword evidence="1" id="KW-0614">Plasmid</keyword>
<dbReference type="InterPro" id="IPR053842">
    <property type="entry name" value="NikA-like"/>
</dbReference>
<dbReference type="GO" id="GO:0006355">
    <property type="term" value="P:regulation of DNA-templated transcription"/>
    <property type="evidence" value="ECO:0007669"/>
    <property type="project" value="InterPro"/>
</dbReference>
<proteinExistence type="predicted"/>
<keyword evidence="2" id="KW-1185">Reference proteome</keyword>
<sequence length="187" mass="20029">MTRSRLTSTETAAITARLLAGESVAAVARSMGRSRQALSRIKGSLDRKEVRRLSVKLNIRITEDEHAAFQAVAEASGLTVSEAVRHLVRQASDRLAIQADELDAIASARRELSAVGNNLNQIARLGAVGRLTWNARDAALVRKVGARVDDLVEEVVHLLSALRAKQGLGDQTSPFVVATDPSAEASK</sequence>